<dbReference type="InterPro" id="IPR050438">
    <property type="entry name" value="LMW_PTPase"/>
</dbReference>
<dbReference type="InterPro" id="IPR017867">
    <property type="entry name" value="Tyr_phospatase_low_mol_wt"/>
</dbReference>
<dbReference type="GO" id="GO:0004725">
    <property type="term" value="F:protein tyrosine phosphatase activity"/>
    <property type="evidence" value="ECO:0007669"/>
    <property type="project" value="InterPro"/>
</dbReference>
<dbReference type="PRINTS" id="PR00719">
    <property type="entry name" value="LMWPTPASE"/>
</dbReference>
<dbReference type="CDD" id="cd16344">
    <property type="entry name" value="LMWPAP"/>
    <property type="match status" value="1"/>
</dbReference>
<sequence length="146" mass="16112">MKRVLFVCTGNTCRSPMAEALLRHHGEGKFEVQSAGVFAYPGSDASVYAKEALIEKGISINHASKQINETLLDWADIVVTMTENHKEIVLGHYPNIEQKVYTLYGVAEGVNKDISDPFGGSLSIYKETLKEMEGLVQTLLKKHSEG</sequence>
<dbReference type="Proteomes" id="UP000220635">
    <property type="component" value="Unassembled WGS sequence"/>
</dbReference>
<organism evidence="6 7">
    <name type="scientific">Bacillus cereus</name>
    <dbReference type="NCBI Taxonomy" id="1396"/>
    <lineage>
        <taxon>Bacteria</taxon>
        <taxon>Bacillati</taxon>
        <taxon>Bacillota</taxon>
        <taxon>Bacilli</taxon>
        <taxon>Bacillales</taxon>
        <taxon>Bacillaceae</taxon>
        <taxon>Bacillus</taxon>
        <taxon>Bacillus cereus group</taxon>
    </lineage>
</organism>
<dbReference type="Pfam" id="PF01451">
    <property type="entry name" value="LMWPc"/>
    <property type="match status" value="1"/>
</dbReference>
<evidence type="ECO:0000256" key="4">
    <source>
        <dbReference type="PIRSR" id="PIRSR617867-1"/>
    </source>
</evidence>
<dbReference type="InterPro" id="IPR023485">
    <property type="entry name" value="Ptyr_pPase"/>
</dbReference>
<dbReference type="AlphaFoldDB" id="A0A2A8PZC2"/>
<feature type="domain" description="Phosphotyrosine protein phosphatase I" evidence="5">
    <location>
        <begin position="2"/>
        <end position="142"/>
    </location>
</feature>
<evidence type="ECO:0000313" key="6">
    <source>
        <dbReference type="EMBL" id="PEW03663.1"/>
    </source>
</evidence>
<gene>
    <name evidence="6" type="ORF">CN425_06670</name>
</gene>
<dbReference type="SUPFAM" id="SSF52788">
    <property type="entry name" value="Phosphotyrosine protein phosphatases I"/>
    <property type="match status" value="1"/>
</dbReference>
<dbReference type="OrthoDB" id="9784339at2"/>
<dbReference type="EMBL" id="NTWE01000015">
    <property type="protein sequence ID" value="PEW03663.1"/>
    <property type="molecule type" value="Genomic_DNA"/>
</dbReference>
<dbReference type="RefSeq" id="WP_000832362.1">
    <property type="nucleotide sequence ID" value="NZ_NTWE01000015.1"/>
</dbReference>
<keyword evidence="3" id="KW-0904">Protein phosphatase</keyword>
<evidence type="ECO:0000259" key="5">
    <source>
        <dbReference type="SMART" id="SM00226"/>
    </source>
</evidence>
<dbReference type="PANTHER" id="PTHR11717:SF31">
    <property type="entry name" value="LOW MOLECULAR WEIGHT PROTEIN-TYROSINE-PHOSPHATASE ETP-RELATED"/>
    <property type="match status" value="1"/>
</dbReference>
<reference evidence="6 7" key="1">
    <citation type="submission" date="2017-09" db="EMBL/GenBank/DDBJ databases">
        <title>Large-scale bioinformatics analysis of Bacillus genomes uncovers conserved roles of natural products in bacterial physiology.</title>
        <authorList>
            <consortium name="Agbiome Team Llc"/>
            <person name="Bleich R.M."/>
            <person name="Grubbs K.J."/>
            <person name="Santa Maria K.C."/>
            <person name="Allen S.E."/>
            <person name="Farag S."/>
            <person name="Shank E.A."/>
            <person name="Bowers A."/>
        </authorList>
    </citation>
    <scope>NUCLEOTIDE SEQUENCE [LARGE SCALE GENOMIC DNA]</scope>
    <source>
        <strain evidence="6 7">AFS010695</strain>
    </source>
</reference>
<evidence type="ECO:0000256" key="2">
    <source>
        <dbReference type="ARBA" id="ARBA00022801"/>
    </source>
</evidence>
<comment type="caution">
    <text evidence="6">The sequence shown here is derived from an EMBL/GenBank/DDBJ whole genome shotgun (WGS) entry which is preliminary data.</text>
</comment>
<dbReference type="SMART" id="SM00226">
    <property type="entry name" value="LMWPc"/>
    <property type="match status" value="1"/>
</dbReference>
<protein>
    <submittedName>
        <fullName evidence="6">Low molecular weight protein arginine phosphatase</fullName>
    </submittedName>
</protein>
<comment type="similarity">
    <text evidence="1">Belongs to the low molecular weight phosphotyrosine protein phosphatase family.</text>
</comment>
<evidence type="ECO:0000256" key="3">
    <source>
        <dbReference type="ARBA" id="ARBA00022912"/>
    </source>
</evidence>
<evidence type="ECO:0000256" key="1">
    <source>
        <dbReference type="ARBA" id="ARBA00011063"/>
    </source>
</evidence>
<feature type="active site" description="Nucleophile" evidence="4">
    <location>
        <position position="8"/>
    </location>
</feature>
<name>A0A2A8PZC2_BACCE</name>
<evidence type="ECO:0000313" key="7">
    <source>
        <dbReference type="Proteomes" id="UP000220635"/>
    </source>
</evidence>
<dbReference type="Gene3D" id="3.40.50.2300">
    <property type="match status" value="1"/>
</dbReference>
<feature type="active site" description="Proton donor" evidence="4">
    <location>
        <position position="116"/>
    </location>
</feature>
<keyword evidence="2" id="KW-0378">Hydrolase</keyword>
<feature type="active site" evidence="4">
    <location>
        <position position="14"/>
    </location>
</feature>
<dbReference type="PANTHER" id="PTHR11717">
    <property type="entry name" value="LOW MOLECULAR WEIGHT PROTEIN TYROSINE PHOSPHATASE"/>
    <property type="match status" value="1"/>
</dbReference>
<accession>A0A2A8PZC2</accession>
<proteinExistence type="inferred from homology"/>
<dbReference type="InterPro" id="IPR036196">
    <property type="entry name" value="Ptyr_pPase_sf"/>
</dbReference>